<dbReference type="GO" id="GO:0005886">
    <property type="term" value="C:plasma membrane"/>
    <property type="evidence" value="ECO:0007669"/>
    <property type="project" value="UniProtKB-SubCell"/>
</dbReference>
<sequence length="578" mass="63441">MLHGKEQNGDVEASRQSPSHWNHSADTDERITDKHDVQNIADPEKDALTSKPIGTHTALGPSSDDDDKTIVTWGAKDPENPHHWPTWKRNLIVLLCMVLIINSTMASALPSNAIPFIAAQYGITSPQQKVLPISVFMIGYVFGPLLWGPLSEEHGRRILTLVTFFAFCVWTFACALAPNWAALVTFRLFVGVFASSAISVVPGIMADVFPDHRTRGRAMAFFMATTVFGPLFAPIISGFVSPTIGWRWSFWIGLIYACATLVPLAFLPETLGPVLLVRKARRLRKADPVENADVVAPRELEPKSTVTELLSVVLTRPLRMIATELIVSCTCAYLALLYAIFYMSFQAFPLIFGDLYGLSPGKTGLAFLSIGGGSFIALPVFFAYDPVLRWFQRHPRYGVWARREEFRRLPLACIGGPLFVVSLFWLGFASRPGVPVIAPILAGVPFGAGFMLIFMALLNYLTDAYEIYAASANGASSMTRSFFAVVLPLATTPMFNRLGIAGACSLLGGLSAVMCIIPFIFIWKGERIRQGSKFCIALKQQKEDAARKDEERRRRREARAAEAAAVVSGASPGIKGET</sequence>
<dbReference type="Proteomes" id="UP000813385">
    <property type="component" value="Unassembled WGS sequence"/>
</dbReference>
<dbReference type="CDD" id="cd17323">
    <property type="entry name" value="MFS_Tpo1_MDR_like"/>
    <property type="match status" value="1"/>
</dbReference>
<dbReference type="EMBL" id="JAGPXD010000002">
    <property type="protein sequence ID" value="KAH7367342.1"/>
    <property type="molecule type" value="Genomic_DNA"/>
</dbReference>
<evidence type="ECO:0000256" key="6">
    <source>
        <dbReference type="ARBA" id="ARBA00022989"/>
    </source>
</evidence>
<dbReference type="PANTHER" id="PTHR23502">
    <property type="entry name" value="MAJOR FACILITATOR SUPERFAMILY"/>
    <property type="match status" value="1"/>
</dbReference>
<feature type="transmembrane region" description="Helical" evidence="9">
    <location>
        <begin position="467"/>
        <end position="487"/>
    </location>
</feature>
<dbReference type="Gene3D" id="1.20.1250.20">
    <property type="entry name" value="MFS general substrate transporter like domains"/>
    <property type="match status" value="1"/>
</dbReference>
<feature type="transmembrane region" description="Helical" evidence="9">
    <location>
        <begin position="436"/>
        <end position="460"/>
    </location>
</feature>
<gene>
    <name evidence="11" type="ORF">B0T11DRAFT_52914</name>
</gene>
<keyword evidence="7 9" id="KW-0472">Membrane</keyword>
<feature type="transmembrane region" description="Helical" evidence="9">
    <location>
        <begin position="159"/>
        <end position="180"/>
    </location>
</feature>
<comment type="caution">
    <text evidence="11">The sequence shown here is derived from an EMBL/GenBank/DDBJ whole genome shotgun (WGS) entry which is preliminary data.</text>
</comment>
<evidence type="ECO:0000313" key="11">
    <source>
        <dbReference type="EMBL" id="KAH7367342.1"/>
    </source>
</evidence>
<evidence type="ECO:0000256" key="5">
    <source>
        <dbReference type="ARBA" id="ARBA00022692"/>
    </source>
</evidence>
<proteinExistence type="inferred from homology"/>
<comment type="subcellular location">
    <subcellularLocation>
        <location evidence="2">Cell membrane</location>
    </subcellularLocation>
    <subcellularLocation>
        <location evidence="1">Membrane</location>
        <topology evidence="1">Multi-pass membrane protein</topology>
    </subcellularLocation>
</comment>
<dbReference type="Pfam" id="PF07690">
    <property type="entry name" value="MFS_1"/>
    <property type="match status" value="1"/>
</dbReference>
<protein>
    <submittedName>
        <fullName evidence="11">Major facilitator superfamily transporter</fullName>
    </submittedName>
</protein>
<feature type="transmembrane region" description="Helical" evidence="9">
    <location>
        <begin position="91"/>
        <end position="110"/>
    </location>
</feature>
<accession>A0A8K0TQB1</accession>
<dbReference type="SUPFAM" id="SSF103473">
    <property type="entry name" value="MFS general substrate transporter"/>
    <property type="match status" value="1"/>
</dbReference>
<feature type="compositionally biased region" description="Basic and acidic residues" evidence="8">
    <location>
        <begin position="23"/>
        <end position="48"/>
    </location>
</feature>
<feature type="transmembrane region" description="Helical" evidence="9">
    <location>
        <begin position="499"/>
        <end position="523"/>
    </location>
</feature>
<evidence type="ECO:0000256" key="8">
    <source>
        <dbReference type="SAM" id="MobiDB-lite"/>
    </source>
</evidence>
<evidence type="ECO:0000256" key="1">
    <source>
        <dbReference type="ARBA" id="ARBA00004141"/>
    </source>
</evidence>
<reference evidence="11" key="1">
    <citation type="journal article" date="2021" name="Nat. Commun.">
        <title>Genetic determinants of endophytism in the Arabidopsis root mycobiome.</title>
        <authorList>
            <person name="Mesny F."/>
            <person name="Miyauchi S."/>
            <person name="Thiergart T."/>
            <person name="Pickel B."/>
            <person name="Atanasova L."/>
            <person name="Karlsson M."/>
            <person name="Huettel B."/>
            <person name="Barry K.W."/>
            <person name="Haridas S."/>
            <person name="Chen C."/>
            <person name="Bauer D."/>
            <person name="Andreopoulos W."/>
            <person name="Pangilinan J."/>
            <person name="LaButti K."/>
            <person name="Riley R."/>
            <person name="Lipzen A."/>
            <person name="Clum A."/>
            <person name="Drula E."/>
            <person name="Henrissat B."/>
            <person name="Kohler A."/>
            <person name="Grigoriev I.V."/>
            <person name="Martin F.M."/>
            <person name="Hacquard S."/>
        </authorList>
    </citation>
    <scope>NUCLEOTIDE SEQUENCE</scope>
    <source>
        <strain evidence="11">MPI-CAGE-AT-0016</strain>
    </source>
</reference>
<dbReference type="AlphaFoldDB" id="A0A8K0TQB1"/>
<feature type="transmembrane region" description="Helical" evidence="9">
    <location>
        <begin position="130"/>
        <end position="147"/>
    </location>
</feature>
<feature type="compositionally biased region" description="Basic and acidic residues" evidence="8">
    <location>
        <begin position="542"/>
        <end position="552"/>
    </location>
</feature>
<dbReference type="GO" id="GO:0022857">
    <property type="term" value="F:transmembrane transporter activity"/>
    <property type="evidence" value="ECO:0007669"/>
    <property type="project" value="InterPro"/>
</dbReference>
<evidence type="ECO:0000256" key="4">
    <source>
        <dbReference type="ARBA" id="ARBA00022475"/>
    </source>
</evidence>
<dbReference type="InterPro" id="IPR020846">
    <property type="entry name" value="MFS_dom"/>
</dbReference>
<dbReference type="PROSITE" id="PS50850">
    <property type="entry name" value="MFS"/>
    <property type="match status" value="1"/>
</dbReference>
<feature type="transmembrane region" description="Helical" evidence="9">
    <location>
        <begin position="409"/>
        <end position="430"/>
    </location>
</feature>
<feature type="transmembrane region" description="Helical" evidence="9">
    <location>
        <begin position="218"/>
        <end position="236"/>
    </location>
</feature>
<keyword evidence="12" id="KW-1185">Reference proteome</keyword>
<keyword evidence="5 9" id="KW-0812">Transmembrane</keyword>
<feature type="transmembrane region" description="Helical" evidence="9">
    <location>
        <begin position="365"/>
        <end position="388"/>
    </location>
</feature>
<dbReference type="InterPro" id="IPR036259">
    <property type="entry name" value="MFS_trans_sf"/>
</dbReference>
<feature type="transmembrane region" description="Helical" evidence="9">
    <location>
        <begin position="325"/>
        <end position="345"/>
    </location>
</feature>
<dbReference type="InterPro" id="IPR011701">
    <property type="entry name" value="MFS"/>
</dbReference>
<feature type="domain" description="Major facilitator superfamily (MFS) profile" evidence="10">
    <location>
        <begin position="91"/>
        <end position="526"/>
    </location>
</feature>
<keyword evidence="4" id="KW-1003">Cell membrane</keyword>
<feature type="region of interest" description="Disordered" evidence="8">
    <location>
        <begin position="542"/>
        <end position="578"/>
    </location>
</feature>
<feature type="transmembrane region" description="Helical" evidence="9">
    <location>
        <begin position="186"/>
        <end position="206"/>
    </location>
</feature>
<evidence type="ECO:0000259" key="10">
    <source>
        <dbReference type="PROSITE" id="PS50850"/>
    </source>
</evidence>
<evidence type="ECO:0000313" key="12">
    <source>
        <dbReference type="Proteomes" id="UP000813385"/>
    </source>
</evidence>
<keyword evidence="6 9" id="KW-1133">Transmembrane helix</keyword>
<comment type="similarity">
    <text evidence="3">Belongs to the major facilitator superfamily.</text>
</comment>
<organism evidence="11 12">
    <name type="scientific">Plectosphaerella cucumerina</name>
    <dbReference type="NCBI Taxonomy" id="40658"/>
    <lineage>
        <taxon>Eukaryota</taxon>
        <taxon>Fungi</taxon>
        <taxon>Dikarya</taxon>
        <taxon>Ascomycota</taxon>
        <taxon>Pezizomycotina</taxon>
        <taxon>Sordariomycetes</taxon>
        <taxon>Hypocreomycetidae</taxon>
        <taxon>Glomerellales</taxon>
        <taxon>Plectosphaerellaceae</taxon>
        <taxon>Plectosphaerella</taxon>
    </lineage>
</organism>
<feature type="region of interest" description="Disordered" evidence="8">
    <location>
        <begin position="1"/>
        <end position="65"/>
    </location>
</feature>
<evidence type="ECO:0000256" key="9">
    <source>
        <dbReference type="SAM" id="Phobius"/>
    </source>
</evidence>
<name>A0A8K0TQB1_9PEZI</name>
<dbReference type="OrthoDB" id="5141738at2759"/>
<evidence type="ECO:0000256" key="2">
    <source>
        <dbReference type="ARBA" id="ARBA00004236"/>
    </source>
</evidence>
<evidence type="ECO:0000256" key="3">
    <source>
        <dbReference type="ARBA" id="ARBA00008335"/>
    </source>
</evidence>
<evidence type="ECO:0000256" key="7">
    <source>
        <dbReference type="ARBA" id="ARBA00023136"/>
    </source>
</evidence>
<dbReference type="FunFam" id="1.20.1250.20:FF:000082">
    <property type="entry name" value="MFS multidrug transporter, putative"/>
    <property type="match status" value="1"/>
</dbReference>
<feature type="transmembrane region" description="Helical" evidence="9">
    <location>
        <begin position="248"/>
        <end position="276"/>
    </location>
</feature>
<dbReference type="PANTHER" id="PTHR23502:SF74">
    <property type="entry name" value="MAJOR FACILITATOR SUPERFAMILY (MFS) PROFILE DOMAIN-CONTAINING PROTEIN"/>
    <property type="match status" value="1"/>
</dbReference>